<dbReference type="GO" id="GO:0003723">
    <property type="term" value="F:RNA binding"/>
    <property type="evidence" value="ECO:0007669"/>
    <property type="project" value="UniProtKB-KW"/>
</dbReference>
<accession>A0A517ML64</accession>
<dbReference type="SUPFAM" id="SSF55120">
    <property type="entry name" value="Pseudouridine synthase"/>
    <property type="match status" value="1"/>
</dbReference>
<comment type="function">
    <text evidence="5">Responsible for synthesis of pseudouridine from uracil.</text>
</comment>
<dbReference type="InterPro" id="IPR020103">
    <property type="entry name" value="PsdUridine_synth_cat_dom_sf"/>
</dbReference>
<dbReference type="CDD" id="cd00165">
    <property type="entry name" value="S4"/>
    <property type="match status" value="1"/>
</dbReference>
<dbReference type="GO" id="GO:0000455">
    <property type="term" value="P:enzyme-directed rRNA pseudouridine synthesis"/>
    <property type="evidence" value="ECO:0007669"/>
    <property type="project" value="TreeGrafter"/>
</dbReference>
<dbReference type="Pfam" id="PF01479">
    <property type="entry name" value="S4"/>
    <property type="match status" value="1"/>
</dbReference>
<dbReference type="NCBIfam" id="TIGR00005">
    <property type="entry name" value="rluA_subfam"/>
    <property type="match status" value="1"/>
</dbReference>
<name>A0A517ML64_9BACT</name>
<dbReference type="InterPro" id="IPR006225">
    <property type="entry name" value="PsdUridine_synth_RluC/D"/>
</dbReference>
<dbReference type="InterPro" id="IPR036986">
    <property type="entry name" value="S4_RNA-bd_sf"/>
</dbReference>
<dbReference type="PANTHER" id="PTHR21600">
    <property type="entry name" value="MITOCHONDRIAL RNA PSEUDOURIDINE SYNTHASE"/>
    <property type="match status" value="1"/>
</dbReference>
<evidence type="ECO:0000256" key="2">
    <source>
        <dbReference type="ARBA" id="ARBA00023235"/>
    </source>
</evidence>
<dbReference type="SMART" id="SM00363">
    <property type="entry name" value="S4"/>
    <property type="match status" value="1"/>
</dbReference>
<dbReference type="Gene3D" id="3.10.290.10">
    <property type="entry name" value="RNA-binding S4 domain"/>
    <property type="match status" value="1"/>
</dbReference>
<evidence type="ECO:0000313" key="7">
    <source>
        <dbReference type="EMBL" id="QDS95624.1"/>
    </source>
</evidence>
<comment type="catalytic activity">
    <reaction evidence="5">
        <text>a uridine in RNA = a pseudouridine in RNA</text>
        <dbReference type="Rhea" id="RHEA:48348"/>
        <dbReference type="Rhea" id="RHEA-COMP:12068"/>
        <dbReference type="Rhea" id="RHEA-COMP:12069"/>
        <dbReference type="ChEBI" id="CHEBI:65314"/>
        <dbReference type="ChEBI" id="CHEBI:65315"/>
    </reaction>
</comment>
<keyword evidence="2 5" id="KW-0413">Isomerase</keyword>
<evidence type="ECO:0000313" key="8">
    <source>
        <dbReference type="Proteomes" id="UP000320672"/>
    </source>
</evidence>
<keyword evidence="4" id="KW-0694">RNA-binding</keyword>
<sequence length="332" mass="36717">MSSADGSGAGPREFIVPESVHGTRIDIFLTAAIDGYSREQLRKAVHGGAAQVDGRVVRPSFKVRAGQRVEFVVPPPAPDGSIPENIPINILYEDDGMVVVDKPAGMVVHPARGNWSGTLTSALAYHFQSLSDIGGPARPGIVHRLDRDTTGVILVAKTNAVHIHLAEQFAARTVEKEYLALTAGRIDRDRDRIEAAIGRHPFQRDKMAIRENHVTSKPASTFYEVIDRFATGTYVRCRPKTGRTHQIRVHLDHIGTPVLCDKLYGGHATLTRNQLLKLRRETDETVVLERQALHAYRLTIQHPQSNKPMTFEAPLHDDMQTCLDLLQAANES</sequence>
<protein>
    <recommendedName>
        <fullName evidence="5">Pseudouridine synthase</fullName>
        <ecNumber evidence="5">5.4.99.-</ecNumber>
    </recommendedName>
</protein>
<evidence type="ECO:0000256" key="3">
    <source>
        <dbReference type="PIRSR" id="PIRSR606225-1"/>
    </source>
</evidence>
<dbReference type="Pfam" id="PF00849">
    <property type="entry name" value="PseudoU_synth_2"/>
    <property type="match status" value="1"/>
</dbReference>
<dbReference type="CDD" id="cd02869">
    <property type="entry name" value="PseudoU_synth_RluA_like"/>
    <property type="match status" value="1"/>
</dbReference>
<evidence type="ECO:0000256" key="1">
    <source>
        <dbReference type="ARBA" id="ARBA00010876"/>
    </source>
</evidence>
<dbReference type="GO" id="GO:0120159">
    <property type="term" value="F:rRNA pseudouridine synthase activity"/>
    <property type="evidence" value="ECO:0007669"/>
    <property type="project" value="UniProtKB-ARBA"/>
</dbReference>
<comment type="similarity">
    <text evidence="1 5">Belongs to the pseudouridine synthase RluA family.</text>
</comment>
<dbReference type="RefSeq" id="WP_246109543.1">
    <property type="nucleotide sequence ID" value="NZ_CP036262.1"/>
</dbReference>
<feature type="domain" description="RNA-binding S4" evidence="6">
    <location>
        <begin position="23"/>
        <end position="82"/>
    </location>
</feature>
<organism evidence="7 8">
    <name type="scientific">Roseimaritima multifibrata</name>
    <dbReference type="NCBI Taxonomy" id="1930274"/>
    <lineage>
        <taxon>Bacteria</taxon>
        <taxon>Pseudomonadati</taxon>
        <taxon>Planctomycetota</taxon>
        <taxon>Planctomycetia</taxon>
        <taxon>Pirellulales</taxon>
        <taxon>Pirellulaceae</taxon>
        <taxon>Roseimaritima</taxon>
    </lineage>
</organism>
<dbReference type="EC" id="5.4.99.-" evidence="5"/>
<dbReference type="KEGG" id="rml:FF011L_44220"/>
<gene>
    <name evidence="7" type="ORF">FF011L_44220</name>
</gene>
<evidence type="ECO:0000259" key="6">
    <source>
        <dbReference type="SMART" id="SM00363"/>
    </source>
</evidence>
<dbReference type="PROSITE" id="PS01129">
    <property type="entry name" value="PSI_RLU"/>
    <property type="match status" value="1"/>
</dbReference>
<feature type="active site" evidence="3">
    <location>
        <position position="146"/>
    </location>
</feature>
<dbReference type="Gene3D" id="3.30.2350.10">
    <property type="entry name" value="Pseudouridine synthase"/>
    <property type="match status" value="1"/>
</dbReference>
<dbReference type="InterPro" id="IPR006224">
    <property type="entry name" value="PsdUridine_synth_RluA-like_CS"/>
</dbReference>
<dbReference type="PROSITE" id="PS50889">
    <property type="entry name" value="S4"/>
    <property type="match status" value="1"/>
</dbReference>
<dbReference type="SUPFAM" id="SSF55174">
    <property type="entry name" value="Alpha-L RNA-binding motif"/>
    <property type="match status" value="1"/>
</dbReference>
<dbReference type="InterPro" id="IPR050188">
    <property type="entry name" value="RluA_PseudoU_synthase"/>
</dbReference>
<dbReference type="InterPro" id="IPR006145">
    <property type="entry name" value="PsdUridine_synth_RsuA/RluA"/>
</dbReference>
<proteinExistence type="inferred from homology"/>
<dbReference type="Proteomes" id="UP000320672">
    <property type="component" value="Chromosome"/>
</dbReference>
<reference evidence="7 8" key="1">
    <citation type="submission" date="2019-02" db="EMBL/GenBank/DDBJ databases">
        <title>Deep-cultivation of Planctomycetes and their phenomic and genomic characterization uncovers novel biology.</title>
        <authorList>
            <person name="Wiegand S."/>
            <person name="Jogler M."/>
            <person name="Boedeker C."/>
            <person name="Pinto D."/>
            <person name="Vollmers J."/>
            <person name="Rivas-Marin E."/>
            <person name="Kohn T."/>
            <person name="Peeters S.H."/>
            <person name="Heuer A."/>
            <person name="Rast P."/>
            <person name="Oberbeckmann S."/>
            <person name="Bunk B."/>
            <person name="Jeske O."/>
            <person name="Meyerdierks A."/>
            <person name="Storesund J.E."/>
            <person name="Kallscheuer N."/>
            <person name="Luecker S."/>
            <person name="Lage O.M."/>
            <person name="Pohl T."/>
            <person name="Merkel B.J."/>
            <person name="Hornburger P."/>
            <person name="Mueller R.-W."/>
            <person name="Bruemmer F."/>
            <person name="Labrenz M."/>
            <person name="Spormann A.M."/>
            <person name="Op den Camp H."/>
            <person name="Overmann J."/>
            <person name="Amann R."/>
            <person name="Jetten M.S.M."/>
            <person name="Mascher T."/>
            <person name="Medema M.H."/>
            <person name="Devos D.P."/>
            <person name="Kaster A.-K."/>
            <person name="Ovreas L."/>
            <person name="Rohde M."/>
            <person name="Galperin M.Y."/>
            <person name="Jogler C."/>
        </authorList>
    </citation>
    <scope>NUCLEOTIDE SEQUENCE [LARGE SCALE GENOMIC DNA]</scope>
    <source>
        <strain evidence="7 8">FF011L</strain>
    </source>
</reference>
<evidence type="ECO:0000256" key="5">
    <source>
        <dbReference type="RuleBase" id="RU362028"/>
    </source>
</evidence>
<evidence type="ECO:0000256" key="4">
    <source>
        <dbReference type="PROSITE-ProRule" id="PRU00182"/>
    </source>
</evidence>
<dbReference type="EMBL" id="CP036262">
    <property type="protein sequence ID" value="QDS95624.1"/>
    <property type="molecule type" value="Genomic_DNA"/>
</dbReference>
<dbReference type="AlphaFoldDB" id="A0A517ML64"/>
<dbReference type="InterPro" id="IPR002942">
    <property type="entry name" value="S4_RNA-bd"/>
</dbReference>
<dbReference type="PANTHER" id="PTHR21600:SF44">
    <property type="entry name" value="RIBOSOMAL LARGE SUBUNIT PSEUDOURIDINE SYNTHASE D"/>
    <property type="match status" value="1"/>
</dbReference>
<keyword evidence="8" id="KW-1185">Reference proteome</keyword>